<comment type="caution">
    <text evidence="2">The sequence shown here is derived from an EMBL/GenBank/DDBJ whole genome shotgun (WGS) entry which is preliminary data.</text>
</comment>
<dbReference type="EMBL" id="JACGCI010000015">
    <property type="protein sequence ID" value="KAF6759592.1"/>
    <property type="molecule type" value="Genomic_DNA"/>
</dbReference>
<evidence type="ECO:0000313" key="2">
    <source>
        <dbReference type="EMBL" id="KAF6759592.1"/>
    </source>
</evidence>
<sequence length="268" mass="29666">MPIWLQAEDTNSHIYAMPGVASSVVVTARIGIHEPERGAARSIRGAGAVKKKRLGARCERDGRPWEQLTKARCDSQFSPFLLDYWCENAVLYKANRLGNIRGRGFVNLATEMEDREGLIRNRPICAHGSDSTAGTWPAKAYPMEYIGHWLSNYISYIETVLHCSGTRLTPVSPRTPGSKASPGHTKATQLDRDLGYPCEWVGEFSPAAIRGRIMASYVACTKAVCIAVFALAVLYVRYRSQAGSLIRVIRRDGGAYIFAFTGPWPRVL</sequence>
<dbReference type="Proteomes" id="UP000521943">
    <property type="component" value="Unassembled WGS sequence"/>
</dbReference>
<gene>
    <name evidence="2" type="ORF">DFP72DRAFT_1101049</name>
</gene>
<evidence type="ECO:0000256" key="1">
    <source>
        <dbReference type="SAM" id="Phobius"/>
    </source>
</evidence>
<evidence type="ECO:0000313" key="3">
    <source>
        <dbReference type="Proteomes" id="UP000521943"/>
    </source>
</evidence>
<protein>
    <submittedName>
        <fullName evidence="2">Uncharacterized protein</fullName>
    </submittedName>
</protein>
<proteinExistence type="predicted"/>
<dbReference type="AlphaFoldDB" id="A0A8H6I820"/>
<keyword evidence="1" id="KW-0812">Transmembrane</keyword>
<keyword evidence="1" id="KW-0472">Membrane</keyword>
<name>A0A8H6I820_9AGAR</name>
<keyword evidence="1" id="KW-1133">Transmembrane helix</keyword>
<organism evidence="2 3">
    <name type="scientific">Ephemerocybe angulata</name>
    <dbReference type="NCBI Taxonomy" id="980116"/>
    <lineage>
        <taxon>Eukaryota</taxon>
        <taxon>Fungi</taxon>
        <taxon>Dikarya</taxon>
        <taxon>Basidiomycota</taxon>
        <taxon>Agaricomycotina</taxon>
        <taxon>Agaricomycetes</taxon>
        <taxon>Agaricomycetidae</taxon>
        <taxon>Agaricales</taxon>
        <taxon>Agaricineae</taxon>
        <taxon>Psathyrellaceae</taxon>
        <taxon>Ephemerocybe</taxon>
    </lineage>
</organism>
<reference evidence="2 3" key="1">
    <citation type="submission" date="2020-07" db="EMBL/GenBank/DDBJ databases">
        <title>Comparative genomics of pyrophilous fungi reveals a link between fire events and developmental genes.</title>
        <authorList>
            <consortium name="DOE Joint Genome Institute"/>
            <person name="Steindorff A.S."/>
            <person name="Carver A."/>
            <person name="Calhoun S."/>
            <person name="Stillman K."/>
            <person name="Liu H."/>
            <person name="Lipzen A."/>
            <person name="Pangilinan J."/>
            <person name="Labutti K."/>
            <person name="Bruns T.D."/>
            <person name="Grigoriev I.V."/>
        </authorList>
    </citation>
    <scope>NUCLEOTIDE SEQUENCE [LARGE SCALE GENOMIC DNA]</scope>
    <source>
        <strain evidence="2 3">CBS 144469</strain>
    </source>
</reference>
<accession>A0A8H6I820</accession>
<keyword evidence="3" id="KW-1185">Reference proteome</keyword>
<feature type="transmembrane region" description="Helical" evidence="1">
    <location>
        <begin position="214"/>
        <end position="236"/>
    </location>
</feature>